<evidence type="ECO:0000256" key="2">
    <source>
        <dbReference type="SAM" id="Phobius"/>
    </source>
</evidence>
<dbReference type="Gene3D" id="2.70.70.10">
    <property type="entry name" value="Glucose Permease (Domain IIA)"/>
    <property type="match status" value="1"/>
</dbReference>
<keyword evidence="2" id="KW-0812">Transmembrane</keyword>
<organism evidence="4 5">
    <name type="scientific">Paenibacillus segetis</name>
    <dbReference type="NCBI Taxonomy" id="1325360"/>
    <lineage>
        <taxon>Bacteria</taxon>
        <taxon>Bacillati</taxon>
        <taxon>Bacillota</taxon>
        <taxon>Bacilli</taxon>
        <taxon>Bacillales</taxon>
        <taxon>Paenibacillaceae</taxon>
        <taxon>Paenibacillus</taxon>
    </lineage>
</organism>
<comment type="caution">
    <text evidence="4">The sequence shown here is derived from an EMBL/GenBank/DDBJ whole genome shotgun (WGS) entry which is preliminary data.</text>
</comment>
<dbReference type="Proteomes" id="UP000659344">
    <property type="component" value="Unassembled WGS sequence"/>
</dbReference>
<dbReference type="SUPFAM" id="SSF51261">
    <property type="entry name" value="Duplicated hybrid motif"/>
    <property type="match status" value="1"/>
</dbReference>
<sequence length="355" mass="40301">MRSLVLSVNCRIIISLLYMIILSSFLNESGLGIVTVSAEASNKPNTTSDLSIYDQRRNLYEEIEILTQIPWYWIAALDQYERSITPRKEIKKENSRLAGIRFKETMWAGPFNPNLDDKNPATIAMFGGIGQDATADGSADPENDRDSLFSMVSHLMRLGYKDEDLRIALWRYYQNDSAVSRIWQFAKIYKAFGKVDLSGSAFPLPVKSNYTYRDTWGARRGWGGLRIHEGTDLFASSGVPVRSVCYGVVETKGWNPYGGWRIGIRDLNNRYHYYAHLHGYEKKIEIGDIVTPGQTIGWVGSSGYGPPGTQGKFPPHLHYGIYQDTGVTEWAFDPYPLLKRWETLERKQLTNKAAN</sequence>
<keyword evidence="1" id="KW-0732">Signal</keyword>
<protein>
    <submittedName>
        <fullName evidence="4">L-Ala--D-Glu endopeptidase</fullName>
    </submittedName>
</protein>
<name>A0ABQ1YQE9_9BACL</name>
<evidence type="ECO:0000256" key="1">
    <source>
        <dbReference type="ARBA" id="ARBA00022729"/>
    </source>
</evidence>
<dbReference type="Pfam" id="PF01551">
    <property type="entry name" value="Peptidase_M23"/>
    <property type="match status" value="1"/>
</dbReference>
<dbReference type="CDD" id="cd12797">
    <property type="entry name" value="M23_peptidase"/>
    <property type="match status" value="1"/>
</dbReference>
<evidence type="ECO:0000313" key="5">
    <source>
        <dbReference type="Proteomes" id="UP000659344"/>
    </source>
</evidence>
<feature type="domain" description="M23ase beta-sheet core" evidence="3">
    <location>
        <begin position="227"/>
        <end position="324"/>
    </location>
</feature>
<dbReference type="PANTHER" id="PTHR21666:SF289">
    <property type="entry name" value="L-ALA--D-GLU ENDOPEPTIDASE"/>
    <property type="match status" value="1"/>
</dbReference>
<dbReference type="InterPro" id="IPR016047">
    <property type="entry name" value="M23ase_b-sheet_dom"/>
</dbReference>
<dbReference type="InterPro" id="IPR050570">
    <property type="entry name" value="Cell_wall_metabolism_enzyme"/>
</dbReference>
<proteinExistence type="predicted"/>
<keyword evidence="2" id="KW-0472">Membrane</keyword>
<gene>
    <name evidence="4" type="primary">lytH</name>
    <name evidence="4" type="ORF">GCM10008013_40780</name>
</gene>
<keyword evidence="5" id="KW-1185">Reference proteome</keyword>
<dbReference type="PANTHER" id="PTHR21666">
    <property type="entry name" value="PEPTIDASE-RELATED"/>
    <property type="match status" value="1"/>
</dbReference>
<keyword evidence="2" id="KW-1133">Transmembrane helix</keyword>
<feature type="transmembrane region" description="Helical" evidence="2">
    <location>
        <begin position="12"/>
        <end position="34"/>
    </location>
</feature>
<dbReference type="EMBL" id="BMFT01000003">
    <property type="protein sequence ID" value="GGH34801.1"/>
    <property type="molecule type" value="Genomic_DNA"/>
</dbReference>
<evidence type="ECO:0000313" key="4">
    <source>
        <dbReference type="EMBL" id="GGH34801.1"/>
    </source>
</evidence>
<reference evidence="5" key="1">
    <citation type="journal article" date="2019" name="Int. J. Syst. Evol. Microbiol.">
        <title>The Global Catalogue of Microorganisms (GCM) 10K type strain sequencing project: providing services to taxonomists for standard genome sequencing and annotation.</title>
        <authorList>
            <consortium name="The Broad Institute Genomics Platform"/>
            <consortium name="The Broad Institute Genome Sequencing Center for Infectious Disease"/>
            <person name="Wu L."/>
            <person name="Ma J."/>
        </authorList>
    </citation>
    <scope>NUCLEOTIDE SEQUENCE [LARGE SCALE GENOMIC DNA]</scope>
    <source>
        <strain evidence="5">CGMCC 1.12769</strain>
    </source>
</reference>
<accession>A0ABQ1YQE9</accession>
<evidence type="ECO:0000259" key="3">
    <source>
        <dbReference type="Pfam" id="PF01551"/>
    </source>
</evidence>
<dbReference type="InterPro" id="IPR011055">
    <property type="entry name" value="Dup_hybrid_motif"/>
</dbReference>